<keyword evidence="2" id="KW-0274">FAD</keyword>
<dbReference type="PANTHER" id="PTHR43644">
    <property type="entry name" value="NA(+)-TRANSLOCATING NADH-QUINONE REDUCTASE SUBUNIT"/>
    <property type="match status" value="1"/>
</dbReference>
<dbReference type="PROSITE" id="PS51085">
    <property type="entry name" value="2FE2S_FER_2"/>
    <property type="match status" value="1"/>
</dbReference>
<dbReference type="Proteomes" id="UP000235584">
    <property type="component" value="Chromosome"/>
</dbReference>
<evidence type="ECO:0000313" key="5">
    <source>
        <dbReference type="Proteomes" id="UP000235584"/>
    </source>
</evidence>
<evidence type="ECO:0000256" key="1">
    <source>
        <dbReference type="ARBA" id="ARBA00022630"/>
    </source>
</evidence>
<dbReference type="CDD" id="cd00207">
    <property type="entry name" value="fer2"/>
    <property type="match status" value="1"/>
</dbReference>
<evidence type="ECO:0000256" key="3">
    <source>
        <dbReference type="SAM" id="MobiDB-lite"/>
    </source>
</evidence>
<dbReference type="RefSeq" id="WP_102243472.1">
    <property type="nucleotide sequence ID" value="NZ_CP025704.1"/>
</dbReference>
<dbReference type="KEGG" id="bsto:C0V70_08690"/>
<evidence type="ECO:0000256" key="2">
    <source>
        <dbReference type="ARBA" id="ARBA00022827"/>
    </source>
</evidence>
<dbReference type="Gene3D" id="3.10.20.30">
    <property type="match status" value="1"/>
</dbReference>
<organism evidence="4 5">
    <name type="scientific">Bacteriovorax stolpii</name>
    <name type="common">Bdellovibrio stolpii</name>
    <dbReference type="NCBI Taxonomy" id="960"/>
    <lineage>
        <taxon>Bacteria</taxon>
        <taxon>Pseudomonadati</taxon>
        <taxon>Bdellovibrionota</taxon>
        <taxon>Bacteriovoracia</taxon>
        <taxon>Bacteriovoracales</taxon>
        <taxon>Bacteriovoracaceae</taxon>
        <taxon>Bacteriovorax</taxon>
    </lineage>
</organism>
<proteinExistence type="predicted"/>
<dbReference type="EMBL" id="CP025704">
    <property type="protein sequence ID" value="AUN98181.1"/>
    <property type="molecule type" value="Genomic_DNA"/>
</dbReference>
<dbReference type="InterPro" id="IPR012675">
    <property type="entry name" value="Beta-grasp_dom_sf"/>
</dbReference>
<accession>A0A2K9NRP6</accession>
<dbReference type="InterPro" id="IPR001041">
    <property type="entry name" value="2Fe-2S_ferredoxin-type"/>
</dbReference>
<protein>
    <submittedName>
        <fullName evidence="4">Uncharacterized protein</fullName>
    </submittedName>
</protein>
<feature type="region of interest" description="Disordered" evidence="3">
    <location>
        <begin position="99"/>
        <end position="183"/>
    </location>
</feature>
<dbReference type="SUPFAM" id="SSF54292">
    <property type="entry name" value="2Fe-2S ferredoxin-like"/>
    <property type="match status" value="1"/>
</dbReference>
<dbReference type="Pfam" id="PF00111">
    <property type="entry name" value="Fer2"/>
    <property type="match status" value="1"/>
</dbReference>
<name>A0A2K9NRP6_BACTC</name>
<gene>
    <name evidence="4" type="ORF">C0V70_08690</name>
</gene>
<feature type="compositionally biased region" description="Basic and acidic residues" evidence="3">
    <location>
        <begin position="123"/>
        <end position="166"/>
    </location>
</feature>
<sequence>MTSHKVTLRPEGKVVEVEEGKNLLAALREQDVYVKSSCGGHATCTDCIIKIVSGEDNLTPPPFEELKLLGNVFHITKERLACQTMVTGDVTIDISKHDKASDEEKLRSKTSNFSKKKQVQTRVRKESDIDRARAEQEEERAQFDRDQKQKNDTWQKHWEKEKDANAPKRLAGGKRPKFFDTDKVDYEKETYTRPLSAEKQKLRDERLAKEAELKNDKELVKKSQEIPKSDKDFKKFRG</sequence>
<dbReference type="AlphaFoldDB" id="A0A2K9NRP6"/>
<dbReference type="InterPro" id="IPR036010">
    <property type="entry name" value="2Fe-2S_ferredoxin-like_sf"/>
</dbReference>
<dbReference type="OrthoDB" id="5293121at2"/>
<dbReference type="GO" id="GO:0051536">
    <property type="term" value="F:iron-sulfur cluster binding"/>
    <property type="evidence" value="ECO:0007669"/>
    <property type="project" value="InterPro"/>
</dbReference>
<keyword evidence="5" id="KW-1185">Reference proteome</keyword>
<reference evidence="4 5" key="1">
    <citation type="submission" date="2018-01" db="EMBL/GenBank/DDBJ databases">
        <title>Complete genome sequence of Bacteriovorax stolpii DSM12778.</title>
        <authorList>
            <person name="Tang B."/>
            <person name="Chang J."/>
        </authorList>
    </citation>
    <scope>NUCLEOTIDE SEQUENCE [LARGE SCALE GENOMIC DNA]</scope>
    <source>
        <strain evidence="4 5">DSM 12778</strain>
    </source>
</reference>
<evidence type="ECO:0000313" key="4">
    <source>
        <dbReference type="EMBL" id="AUN98181.1"/>
    </source>
</evidence>
<dbReference type="PANTHER" id="PTHR43644:SF1">
    <property type="entry name" value="NAD(P)H-FLAVIN REDUCTASE"/>
    <property type="match status" value="1"/>
</dbReference>
<keyword evidence="1" id="KW-0285">Flavoprotein</keyword>